<evidence type="ECO:0000313" key="1">
    <source>
        <dbReference type="EMBL" id="PPQ73699.1"/>
    </source>
</evidence>
<dbReference type="AlphaFoldDB" id="A0A409W585"/>
<dbReference type="Proteomes" id="UP000284706">
    <property type="component" value="Unassembled WGS sequence"/>
</dbReference>
<comment type="caution">
    <text evidence="1">The sequence shown here is derived from an EMBL/GenBank/DDBJ whole genome shotgun (WGS) entry which is preliminary data.</text>
</comment>
<organism evidence="1 2">
    <name type="scientific">Gymnopilus dilepis</name>
    <dbReference type="NCBI Taxonomy" id="231916"/>
    <lineage>
        <taxon>Eukaryota</taxon>
        <taxon>Fungi</taxon>
        <taxon>Dikarya</taxon>
        <taxon>Basidiomycota</taxon>
        <taxon>Agaricomycotina</taxon>
        <taxon>Agaricomycetes</taxon>
        <taxon>Agaricomycetidae</taxon>
        <taxon>Agaricales</taxon>
        <taxon>Agaricineae</taxon>
        <taxon>Hymenogastraceae</taxon>
        <taxon>Gymnopilus</taxon>
    </lineage>
</organism>
<dbReference type="EMBL" id="NHYE01005389">
    <property type="protein sequence ID" value="PPQ73699.1"/>
    <property type="molecule type" value="Genomic_DNA"/>
</dbReference>
<accession>A0A409W585</accession>
<sequence length="294" mass="33265">MGGKPKNQFGYNHNKSGLPQLVRILGIRPNSFEADELKVSLKELSRKYLDISLTSTAQSKVFQHIEKELVAEHPDLFEACKEKERRIYFAMRTIMGFHNERRGLEGVRKQRGKENSVQGIVIKEEPNDIVDLKELGNISKTPPLPQMSQCPTRKRLPIPTRMGLKKESPASPKLAYTRMFSTAESHTIGLPSQARRSIAGTQILRDIEGNRSDNTGIATVREFLKTCNPSMERYLTAFVDFGCTSEGHLRSFAKFTQEKRYSMLGQLLNAYAGGEGFTEMDIAILESQLETYFL</sequence>
<keyword evidence="2" id="KW-1185">Reference proteome</keyword>
<gene>
    <name evidence="1" type="ORF">CVT26_010854</name>
</gene>
<evidence type="ECO:0000313" key="2">
    <source>
        <dbReference type="Proteomes" id="UP000284706"/>
    </source>
</evidence>
<reference evidence="1 2" key="1">
    <citation type="journal article" date="2018" name="Evol. Lett.">
        <title>Horizontal gene cluster transfer increased hallucinogenic mushroom diversity.</title>
        <authorList>
            <person name="Reynolds H.T."/>
            <person name="Vijayakumar V."/>
            <person name="Gluck-Thaler E."/>
            <person name="Korotkin H.B."/>
            <person name="Matheny P.B."/>
            <person name="Slot J.C."/>
        </authorList>
    </citation>
    <scope>NUCLEOTIDE SEQUENCE [LARGE SCALE GENOMIC DNA]</scope>
    <source>
        <strain evidence="1 2">SRW20</strain>
    </source>
</reference>
<name>A0A409W585_9AGAR</name>
<dbReference type="OrthoDB" id="3067696at2759"/>
<protein>
    <submittedName>
        <fullName evidence="1">Uncharacterized protein</fullName>
    </submittedName>
</protein>
<dbReference type="InParanoid" id="A0A409W585"/>
<proteinExistence type="predicted"/>